<proteinExistence type="inferred from homology"/>
<dbReference type="InterPro" id="IPR005110">
    <property type="entry name" value="MoeA_linker/N"/>
</dbReference>
<dbReference type="InterPro" id="IPR005111">
    <property type="entry name" value="MoeA_C_domain_IV"/>
</dbReference>
<comment type="pathway">
    <text evidence="2 6">Cofactor biosynthesis; molybdopterin biosynthesis.</text>
</comment>
<name>A0ABY9H6X7_9GAMM</name>
<comment type="catalytic activity">
    <reaction evidence="5">
        <text>adenylyl-molybdopterin + molybdate = Mo-molybdopterin + AMP + H(+)</text>
        <dbReference type="Rhea" id="RHEA:35047"/>
        <dbReference type="ChEBI" id="CHEBI:15378"/>
        <dbReference type="ChEBI" id="CHEBI:36264"/>
        <dbReference type="ChEBI" id="CHEBI:62727"/>
        <dbReference type="ChEBI" id="CHEBI:71302"/>
        <dbReference type="ChEBI" id="CHEBI:456215"/>
        <dbReference type="EC" id="2.10.1.1"/>
    </reaction>
</comment>
<dbReference type="Pfam" id="PF00994">
    <property type="entry name" value="MoCF_biosynth"/>
    <property type="match status" value="1"/>
</dbReference>
<dbReference type="CDD" id="cd00887">
    <property type="entry name" value="MoeA"/>
    <property type="match status" value="1"/>
</dbReference>
<dbReference type="EMBL" id="CP131913">
    <property type="protein sequence ID" value="WLI73350.1"/>
    <property type="molecule type" value="Genomic_DNA"/>
</dbReference>
<evidence type="ECO:0000256" key="1">
    <source>
        <dbReference type="ARBA" id="ARBA00002901"/>
    </source>
</evidence>
<keyword evidence="6" id="KW-0500">Molybdenum</keyword>
<evidence type="ECO:0000256" key="2">
    <source>
        <dbReference type="ARBA" id="ARBA00005046"/>
    </source>
</evidence>
<dbReference type="Gene3D" id="3.90.105.10">
    <property type="entry name" value="Molybdopterin biosynthesis moea protein, domain 2"/>
    <property type="match status" value="1"/>
</dbReference>
<dbReference type="SMART" id="SM00852">
    <property type="entry name" value="MoCF_biosynth"/>
    <property type="match status" value="1"/>
</dbReference>
<sequence>MTLSCFELGERMLAVEEARAAVLALVAGPLPAEIVPLALAHGRVLAEDAVSPIAVPQNTNSAMDGIALAWPAAPGEDCAPVTRFRRVVELHAGQAPAGPLAPGECAGITTGAPLPPGADTVIMREQLADEQGADGTRWAIVDQPERVRRGQNVRRAGEDIARGALALAAGTRLAAAELGLLASLGLAEVAVHRRPRVALFSTGDEVTAPGQPLPAAGIFDANRFSLMALAAEHGAEVLDLGILPDDRDAIAAALARAADEADLVITSGGVSVGDADHTRAALAEQGELGFWKIAIRPGRPLACGRLGPRGVPFLGLPGNPVAAMVTFREFAAPLLARLQGQLQGQRQGSAAADPERLTALADHALASRVGRVDLLRGVYRCDADGRLRVAVTGAQGSGILSSMVQANCLIEIAAERAAVAAGEAVTIQPLFRFP</sequence>
<organism evidence="8 9">
    <name type="scientific">Halomonas alkalicola</name>
    <dbReference type="NCBI Taxonomy" id="1930622"/>
    <lineage>
        <taxon>Bacteria</taxon>
        <taxon>Pseudomonadati</taxon>
        <taxon>Pseudomonadota</taxon>
        <taxon>Gammaproteobacteria</taxon>
        <taxon>Oceanospirillales</taxon>
        <taxon>Halomonadaceae</taxon>
        <taxon>Halomonas</taxon>
    </lineage>
</organism>
<dbReference type="Gene3D" id="2.40.340.10">
    <property type="entry name" value="MoeA, C-terminal, domain IV"/>
    <property type="match status" value="1"/>
</dbReference>
<dbReference type="Pfam" id="PF03454">
    <property type="entry name" value="MoeA_C"/>
    <property type="match status" value="1"/>
</dbReference>
<feature type="domain" description="MoaB/Mog" evidence="7">
    <location>
        <begin position="198"/>
        <end position="337"/>
    </location>
</feature>
<dbReference type="InterPro" id="IPR036135">
    <property type="entry name" value="MoeA_linker/N_sf"/>
</dbReference>
<keyword evidence="6" id="KW-0808">Transferase</keyword>
<dbReference type="Proteomes" id="UP001235344">
    <property type="component" value="Chromosome"/>
</dbReference>
<dbReference type="PANTHER" id="PTHR10192:SF31">
    <property type="entry name" value="MOLYBDOPTERIN MOLYBDENUMTRANSFERASE"/>
    <property type="match status" value="1"/>
</dbReference>
<evidence type="ECO:0000313" key="9">
    <source>
        <dbReference type="Proteomes" id="UP001235344"/>
    </source>
</evidence>
<dbReference type="NCBIfam" id="NF045515">
    <property type="entry name" value="Glp_gephyrin"/>
    <property type="match status" value="1"/>
</dbReference>
<evidence type="ECO:0000256" key="5">
    <source>
        <dbReference type="ARBA" id="ARBA00047317"/>
    </source>
</evidence>
<protein>
    <recommendedName>
        <fullName evidence="6">Molybdopterin molybdenumtransferase</fullName>
        <ecNumber evidence="6">2.10.1.1</ecNumber>
    </recommendedName>
</protein>
<comment type="function">
    <text evidence="1 6">Catalyzes the insertion of molybdate into adenylated molybdopterin with the concomitant release of AMP.</text>
</comment>
<comment type="similarity">
    <text evidence="3 6">Belongs to the MoeA family.</text>
</comment>
<dbReference type="EC" id="2.10.1.1" evidence="6"/>
<dbReference type="SUPFAM" id="SSF63882">
    <property type="entry name" value="MoeA N-terminal region -like"/>
    <property type="match status" value="1"/>
</dbReference>
<dbReference type="NCBIfam" id="TIGR00177">
    <property type="entry name" value="molyb_syn"/>
    <property type="match status" value="1"/>
</dbReference>
<gene>
    <name evidence="8" type="ORF">B6N23_16820</name>
</gene>
<dbReference type="InterPro" id="IPR001453">
    <property type="entry name" value="MoaB/Mog_dom"/>
</dbReference>
<dbReference type="InterPro" id="IPR036425">
    <property type="entry name" value="MoaB/Mog-like_dom_sf"/>
</dbReference>
<accession>A0ABY9H6X7</accession>
<evidence type="ECO:0000256" key="6">
    <source>
        <dbReference type="RuleBase" id="RU365090"/>
    </source>
</evidence>
<keyword evidence="4 6" id="KW-0501">Molybdenum cofactor biosynthesis</keyword>
<keyword evidence="9" id="KW-1185">Reference proteome</keyword>
<evidence type="ECO:0000256" key="4">
    <source>
        <dbReference type="ARBA" id="ARBA00023150"/>
    </source>
</evidence>
<dbReference type="SUPFAM" id="SSF53218">
    <property type="entry name" value="Molybdenum cofactor biosynthesis proteins"/>
    <property type="match status" value="1"/>
</dbReference>
<keyword evidence="6" id="KW-0479">Metal-binding</keyword>
<evidence type="ECO:0000259" key="7">
    <source>
        <dbReference type="SMART" id="SM00852"/>
    </source>
</evidence>
<evidence type="ECO:0000256" key="3">
    <source>
        <dbReference type="ARBA" id="ARBA00010763"/>
    </source>
</evidence>
<dbReference type="Gene3D" id="3.40.980.10">
    <property type="entry name" value="MoaB/Mog-like domain"/>
    <property type="match status" value="1"/>
</dbReference>
<dbReference type="InterPro" id="IPR038987">
    <property type="entry name" value="MoeA-like"/>
</dbReference>
<dbReference type="InterPro" id="IPR036688">
    <property type="entry name" value="MoeA_C_domain_IV_sf"/>
</dbReference>
<dbReference type="Pfam" id="PF03453">
    <property type="entry name" value="MoeA_N"/>
    <property type="match status" value="1"/>
</dbReference>
<keyword evidence="6" id="KW-0460">Magnesium</keyword>
<dbReference type="Gene3D" id="2.170.190.11">
    <property type="entry name" value="Molybdopterin biosynthesis moea protein, domain 3"/>
    <property type="match status" value="1"/>
</dbReference>
<dbReference type="RefSeq" id="WP_305500917.1">
    <property type="nucleotide sequence ID" value="NZ_CP131913.1"/>
</dbReference>
<dbReference type="SUPFAM" id="SSF63867">
    <property type="entry name" value="MoeA C-terminal domain-like"/>
    <property type="match status" value="1"/>
</dbReference>
<reference evidence="8 9" key="1">
    <citation type="submission" date="2023-08" db="EMBL/GenBank/DDBJ databases">
        <title>Transcriptome Analysis of Halomonas alkalicola CICC 11012s to Identify the Genes Involved in Alkaline Tolerances.</title>
        <authorList>
            <person name="Zhai L."/>
        </authorList>
    </citation>
    <scope>NUCLEOTIDE SEQUENCE [LARGE SCALE GENOMIC DNA]</scope>
    <source>
        <strain evidence="8 9">CICC 11012s</strain>
    </source>
</reference>
<evidence type="ECO:0000313" key="8">
    <source>
        <dbReference type="EMBL" id="WLI73350.1"/>
    </source>
</evidence>
<dbReference type="PANTHER" id="PTHR10192">
    <property type="entry name" value="MOLYBDOPTERIN BIOSYNTHESIS PROTEIN"/>
    <property type="match status" value="1"/>
</dbReference>
<comment type="cofactor">
    <cofactor evidence="6">
        <name>Mg(2+)</name>
        <dbReference type="ChEBI" id="CHEBI:18420"/>
    </cofactor>
</comment>